<evidence type="ECO:0000256" key="4">
    <source>
        <dbReference type="ARBA" id="ARBA00022842"/>
    </source>
</evidence>
<dbReference type="RefSeq" id="WP_075730471.1">
    <property type="nucleotide sequence ID" value="NZ_BJNB01000005.1"/>
</dbReference>
<dbReference type="GO" id="GO:0005737">
    <property type="term" value="C:cytoplasm"/>
    <property type="evidence" value="ECO:0007669"/>
    <property type="project" value="TreeGrafter"/>
</dbReference>
<proteinExistence type="inferred from homology"/>
<keyword evidence="2 5" id="KW-0808">Transferase</keyword>
<dbReference type="Pfam" id="PF00348">
    <property type="entry name" value="polyprenyl_synt"/>
    <property type="match status" value="1"/>
</dbReference>
<keyword evidence="3" id="KW-0479">Metal-binding</keyword>
<dbReference type="PANTHER" id="PTHR11525">
    <property type="entry name" value="FARNESYL-PYROPHOSPHATE SYNTHETASE"/>
    <property type="match status" value="1"/>
</dbReference>
<comment type="cofactor">
    <cofactor evidence="1">
        <name>Mg(2+)</name>
        <dbReference type="ChEBI" id="CHEBI:18420"/>
    </cofactor>
</comment>
<keyword evidence="4" id="KW-0460">Magnesium</keyword>
<evidence type="ECO:0000256" key="2">
    <source>
        <dbReference type="ARBA" id="ARBA00022679"/>
    </source>
</evidence>
<sequence>MDKPEATAFRLGESARTVKPADSPEGFLNNCTQESVTYLEGFLHDQLAAHRCATQHLDVHLLEYLHDTLTALATGGKHVRCRLVHLAAGQPATRAACVFGACVDLLHSAFLIHDDIIDEDLLRRGEPTVHALAIEALRERGASRPGIDGTSLGLLIGDLAMSYVYQILAEADLSPNLLRQAVGMFGTISAQTIIGELFDVEHNALHETHIAHIARSNHLKTSWYSFVLPLCLGAAAAGRDPEAFSSIGIHLGKAYQAGDDLLGASTTGLSGKAASDVEAGRATLLTAQLARGLSVEEATANVLSAVRGELTIARKEIDAAPIPSDVRSGLRGVADDIEKMVVGLV</sequence>
<evidence type="ECO:0000313" key="7">
    <source>
        <dbReference type="Proteomes" id="UP000185479"/>
    </source>
</evidence>
<dbReference type="STRING" id="28028.CFLV_10450"/>
<dbReference type="InterPro" id="IPR033749">
    <property type="entry name" value="Polyprenyl_synt_CS"/>
</dbReference>
<dbReference type="EMBL" id="CP009246">
    <property type="protein sequence ID" value="APT87539.1"/>
    <property type="molecule type" value="Genomic_DNA"/>
</dbReference>
<keyword evidence="7" id="KW-1185">Reference proteome</keyword>
<gene>
    <name evidence="6" type="ORF">CFLV_10450</name>
</gene>
<dbReference type="GO" id="GO:0004161">
    <property type="term" value="F:dimethylallyltranstransferase activity"/>
    <property type="evidence" value="ECO:0007669"/>
    <property type="project" value="TreeGrafter"/>
</dbReference>
<dbReference type="PANTHER" id="PTHR11525:SF0">
    <property type="entry name" value="FARNESYL PYROPHOSPHATE SYNTHASE"/>
    <property type="match status" value="1"/>
</dbReference>
<dbReference type="KEGG" id="cfc:CFLV_10450"/>
<dbReference type="Proteomes" id="UP000185479">
    <property type="component" value="Chromosome"/>
</dbReference>
<name>A0A1L7CNY6_CORFL</name>
<dbReference type="PROSITE" id="PS00723">
    <property type="entry name" value="POLYPRENYL_SYNTHASE_1"/>
    <property type="match status" value="1"/>
</dbReference>
<evidence type="ECO:0000256" key="5">
    <source>
        <dbReference type="RuleBase" id="RU004466"/>
    </source>
</evidence>
<comment type="similarity">
    <text evidence="5">Belongs to the FPP/GGPP synthase family.</text>
</comment>
<dbReference type="SUPFAM" id="SSF48576">
    <property type="entry name" value="Terpenoid synthases"/>
    <property type="match status" value="1"/>
</dbReference>
<dbReference type="Gene3D" id="1.10.600.10">
    <property type="entry name" value="Farnesyl Diphosphate Synthase"/>
    <property type="match status" value="1"/>
</dbReference>
<evidence type="ECO:0008006" key="8">
    <source>
        <dbReference type="Google" id="ProtNLM"/>
    </source>
</evidence>
<dbReference type="AlphaFoldDB" id="A0A1L7CNY6"/>
<evidence type="ECO:0000313" key="6">
    <source>
        <dbReference type="EMBL" id="APT87539.1"/>
    </source>
</evidence>
<protein>
    <recommendedName>
        <fullName evidence="8">Polyprenyl synthetase family protein</fullName>
    </recommendedName>
</protein>
<organism evidence="6 7">
    <name type="scientific">Corynebacterium flavescens</name>
    <dbReference type="NCBI Taxonomy" id="28028"/>
    <lineage>
        <taxon>Bacteria</taxon>
        <taxon>Bacillati</taxon>
        <taxon>Actinomycetota</taxon>
        <taxon>Actinomycetes</taxon>
        <taxon>Mycobacteriales</taxon>
        <taxon>Corynebacteriaceae</taxon>
        <taxon>Corynebacterium</taxon>
    </lineage>
</organism>
<reference evidence="6 7" key="1">
    <citation type="submission" date="2014-08" db="EMBL/GenBank/DDBJ databases">
        <title>Complete genome sequence of Corynebacterium flavescens OJ8(T)(=DSM 20296(T)), isolated from cheese.</title>
        <authorList>
            <person name="Ruckert C."/>
            <person name="Albersmeier A."/>
            <person name="Winkler A."/>
            <person name="Kalinowski J."/>
        </authorList>
    </citation>
    <scope>NUCLEOTIDE SEQUENCE [LARGE SCALE GENOMIC DNA]</scope>
    <source>
        <strain evidence="6 7">OJ8</strain>
    </source>
</reference>
<dbReference type="OrthoDB" id="4497239at2"/>
<dbReference type="InterPro" id="IPR039702">
    <property type="entry name" value="FPS1-like"/>
</dbReference>
<evidence type="ECO:0000256" key="3">
    <source>
        <dbReference type="ARBA" id="ARBA00022723"/>
    </source>
</evidence>
<dbReference type="GO" id="GO:0045337">
    <property type="term" value="P:farnesyl diphosphate biosynthetic process"/>
    <property type="evidence" value="ECO:0007669"/>
    <property type="project" value="TreeGrafter"/>
</dbReference>
<dbReference type="SFLD" id="SFLDS00005">
    <property type="entry name" value="Isoprenoid_Synthase_Type_I"/>
    <property type="match status" value="1"/>
</dbReference>
<dbReference type="InterPro" id="IPR008949">
    <property type="entry name" value="Isoprenoid_synthase_dom_sf"/>
</dbReference>
<dbReference type="InterPro" id="IPR000092">
    <property type="entry name" value="Polyprenyl_synt"/>
</dbReference>
<evidence type="ECO:0000256" key="1">
    <source>
        <dbReference type="ARBA" id="ARBA00001946"/>
    </source>
</evidence>
<dbReference type="GeneID" id="82881101"/>
<accession>A0A1L7CNY6</accession>
<dbReference type="GO" id="GO:0004337">
    <property type="term" value="F:(2E,6E)-farnesyl diphosphate synthase activity"/>
    <property type="evidence" value="ECO:0007669"/>
    <property type="project" value="TreeGrafter"/>
</dbReference>
<dbReference type="GO" id="GO:0046872">
    <property type="term" value="F:metal ion binding"/>
    <property type="evidence" value="ECO:0007669"/>
    <property type="project" value="UniProtKB-KW"/>
</dbReference>